<name>A0A0A9DG95_ARUDO</name>
<dbReference type="EMBL" id="GBRH01213270">
    <property type="protein sequence ID" value="JAD84625.1"/>
    <property type="molecule type" value="Transcribed_RNA"/>
</dbReference>
<sequence>MEQRQHSSSTPCTRISQTPPYHLTTMCQEVSPFLQLIRAILPILTSTNTTSQAAMCRQLHIHTLHAAIILIQAPPAVVEQQNTHHRL</sequence>
<accession>A0A0A9DG95</accession>
<dbReference type="AlphaFoldDB" id="A0A0A9DG95"/>
<proteinExistence type="predicted"/>
<protein>
    <submittedName>
        <fullName evidence="1">Uncharacterized protein</fullName>
    </submittedName>
</protein>
<reference evidence="1" key="2">
    <citation type="journal article" date="2015" name="Data Brief">
        <title>Shoot transcriptome of the giant reed, Arundo donax.</title>
        <authorList>
            <person name="Barrero R.A."/>
            <person name="Guerrero F.D."/>
            <person name="Moolhuijzen P."/>
            <person name="Goolsby J.A."/>
            <person name="Tidwell J."/>
            <person name="Bellgard S.E."/>
            <person name="Bellgard M.I."/>
        </authorList>
    </citation>
    <scope>NUCLEOTIDE SEQUENCE</scope>
    <source>
        <tissue evidence="1">Shoot tissue taken approximately 20 cm above the soil surface</tissue>
    </source>
</reference>
<organism evidence="1">
    <name type="scientific">Arundo donax</name>
    <name type="common">Giant reed</name>
    <name type="synonym">Donax arundinaceus</name>
    <dbReference type="NCBI Taxonomy" id="35708"/>
    <lineage>
        <taxon>Eukaryota</taxon>
        <taxon>Viridiplantae</taxon>
        <taxon>Streptophyta</taxon>
        <taxon>Embryophyta</taxon>
        <taxon>Tracheophyta</taxon>
        <taxon>Spermatophyta</taxon>
        <taxon>Magnoliopsida</taxon>
        <taxon>Liliopsida</taxon>
        <taxon>Poales</taxon>
        <taxon>Poaceae</taxon>
        <taxon>PACMAD clade</taxon>
        <taxon>Arundinoideae</taxon>
        <taxon>Arundineae</taxon>
        <taxon>Arundo</taxon>
    </lineage>
</organism>
<evidence type="ECO:0000313" key="1">
    <source>
        <dbReference type="EMBL" id="JAD84625.1"/>
    </source>
</evidence>
<reference evidence="1" key="1">
    <citation type="submission" date="2014-09" db="EMBL/GenBank/DDBJ databases">
        <authorList>
            <person name="Magalhaes I.L.F."/>
            <person name="Oliveira U."/>
            <person name="Santos F.R."/>
            <person name="Vidigal T.H.D.A."/>
            <person name="Brescovit A.D."/>
            <person name="Santos A.J."/>
        </authorList>
    </citation>
    <scope>NUCLEOTIDE SEQUENCE</scope>
    <source>
        <tissue evidence="1">Shoot tissue taken approximately 20 cm above the soil surface</tissue>
    </source>
</reference>